<dbReference type="Proteomes" id="UP000053240">
    <property type="component" value="Unassembled WGS sequence"/>
</dbReference>
<evidence type="ECO:0000256" key="1">
    <source>
        <dbReference type="SAM" id="MobiDB-lite"/>
    </source>
</evidence>
<organism evidence="2 3">
    <name type="scientific">Papilio machaon</name>
    <name type="common">Old World swallowtail butterfly</name>
    <dbReference type="NCBI Taxonomy" id="76193"/>
    <lineage>
        <taxon>Eukaryota</taxon>
        <taxon>Metazoa</taxon>
        <taxon>Ecdysozoa</taxon>
        <taxon>Arthropoda</taxon>
        <taxon>Hexapoda</taxon>
        <taxon>Insecta</taxon>
        <taxon>Pterygota</taxon>
        <taxon>Neoptera</taxon>
        <taxon>Endopterygota</taxon>
        <taxon>Lepidoptera</taxon>
        <taxon>Glossata</taxon>
        <taxon>Ditrysia</taxon>
        <taxon>Papilionoidea</taxon>
        <taxon>Papilionidae</taxon>
        <taxon>Papilioninae</taxon>
        <taxon>Papilio</taxon>
    </lineage>
</organism>
<reference evidence="2 3" key="1">
    <citation type="journal article" date="2015" name="Nat. Commun.">
        <title>Outbred genome sequencing and CRISPR/Cas9 gene editing in butterflies.</title>
        <authorList>
            <person name="Li X."/>
            <person name="Fan D."/>
            <person name="Zhang W."/>
            <person name="Liu G."/>
            <person name="Zhang L."/>
            <person name="Zhao L."/>
            <person name="Fang X."/>
            <person name="Chen L."/>
            <person name="Dong Y."/>
            <person name="Chen Y."/>
            <person name="Ding Y."/>
            <person name="Zhao R."/>
            <person name="Feng M."/>
            <person name="Zhu Y."/>
            <person name="Feng Y."/>
            <person name="Jiang X."/>
            <person name="Zhu D."/>
            <person name="Xiang H."/>
            <person name="Feng X."/>
            <person name="Li S."/>
            <person name="Wang J."/>
            <person name="Zhang G."/>
            <person name="Kronforst M.R."/>
            <person name="Wang W."/>
        </authorList>
    </citation>
    <scope>NUCLEOTIDE SEQUENCE [LARGE SCALE GENOMIC DNA]</scope>
    <source>
        <strain evidence="2">Ya'a_city_454_Pm</strain>
        <tissue evidence="2">Whole body</tissue>
    </source>
</reference>
<dbReference type="InParanoid" id="A0A194QR00"/>
<keyword evidence="3" id="KW-1185">Reference proteome</keyword>
<sequence>MFNLNNFKHNSESAASLEELSAVQVIDSNETLVTASSSVSICARVLDSIEPFVSTMGVQVLDSDEPHVPHSSSIDEPVVGTSGVAGPSRLAPVFSSSNTQDEAEVILGNSSGTSGRRMNSEELKARWNWRKIFKRGGGAEYTGSVLRLDRRAPHPGGGDRRRPLIS</sequence>
<proteinExistence type="predicted"/>
<protein>
    <submittedName>
        <fullName evidence="2">Uncharacterized protein</fullName>
    </submittedName>
</protein>
<dbReference type="AlphaFoldDB" id="A0A194QR00"/>
<feature type="region of interest" description="Disordered" evidence="1">
    <location>
        <begin position="147"/>
        <end position="166"/>
    </location>
</feature>
<accession>A0A194QR00</accession>
<evidence type="ECO:0000313" key="3">
    <source>
        <dbReference type="Proteomes" id="UP000053240"/>
    </source>
</evidence>
<gene>
    <name evidence="2" type="ORF">RR48_12764</name>
</gene>
<evidence type="ECO:0000313" key="2">
    <source>
        <dbReference type="EMBL" id="KPJ07922.1"/>
    </source>
</evidence>
<name>A0A194QR00_PAPMA</name>
<dbReference type="EMBL" id="KQ461175">
    <property type="protein sequence ID" value="KPJ07922.1"/>
    <property type="molecule type" value="Genomic_DNA"/>
</dbReference>